<evidence type="ECO:0000256" key="6">
    <source>
        <dbReference type="SAM" id="MobiDB-lite"/>
    </source>
</evidence>
<evidence type="ECO:0000256" key="2">
    <source>
        <dbReference type="ARBA" id="ARBA00006295"/>
    </source>
</evidence>
<dbReference type="PANTHER" id="PTHR33375:SF1">
    <property type="entry name" value="CHROMOSOME-PARTITIONING PROTEIN PARB-RELATED"/>
    <property type="match status" value="1"/>
</dbReference>
<dbReference type="EMBL" id="VOGC01000007">
    <property type="protein sequence ID" value="MQN02006.1"/>
    <property type="molecule type" value="Genomic_DNA"/>
</dbReference>
<organism evidence="8 9">
    <name type="scientific">Candidatus Weimeria bifida</name>
    <dbReference type="NCBI Taxonomy" id="2599074"/>
    <lineage>
        <taxon>Bacteria</taxon>
        <taxon>Bacillati</taxon>
        <taxon>Bacillota</taxon>
        <taxon>Clostridia</taxon>
        <taxon>Lachnospirales</taxon>
        <taxon>Lachnospiraceae</taxon>
        <taxon>Candidatus Weimeria</taxon>
    </lineage>
</organism>
<dbReference type="GO" id="GO:0009295">
    <property type="term" value="C:nucleoid"/>
    <property type="evidence" value="ECO:0007669"/>
    <property type="project" value="UniProtKB-SubCell"/>
</dbReference>
<feature type="coiled-coil region" evidence="5">
    <location>
        <begin position="210"/>
        <end position="256"/>
    </location>
</feature>
<dbReference type="InterPro" id="IPR004437">
    <property type="entry name" value="ParB/RepB/Spo0J"/>
</dbReference>
<dbReference type="InterPro" id="IPR057240">
    <property type="entry name" value="ParB_dimer_C"/>
</dbReference>
<evidence type="ECO:0000256" key="1">
    <source>
        <dbReference type="ARBA" id="ARBA00004453"/>
    </source>
</evidence>
<dbReference type="Pfam" id="PF17762">
    <property type="entry name" value="HTH_ParB"/>
    <property type="match status" value="1"/>
</dbReference>
<name>A0A6N7J078_9FIRM</name>
<dbReference type="GO" id="GO:0045881">
    <property type="term" value="P:positive regulation of sporulation resulting in formation of a cellular spore"/>
    <property type="evidence" value="ECO:0007669"/>
    <property type="project" value="TreeGrafter"/>
</dbReference>
<accession>A0A6N7J078</accession>
<evidence type="ECO:0000313" key="9">
    <source>
        <dbReference type="Proteomes" id="UP000460257"/>
    </source>
</evidence>
<protein>
    <submittedName>
        <fullName evidence="8">ParB/RepB/Spo0J family partition protein</fullName>
    </submittedName>
</protein>
<evidence type="ECO:0000313" key="8">
    <source>
        <dbReference type="EMBL" id="MQN02006.1"/>
    </source>
</evidence>
<dbReference type="Gene3D" id="1.10.10.2830">
    <property type="match status" value="1"/>
</dbReference>
<dbReference type="Proteomes" id="UP000460257">
    <property type="component" value="Unassembled WGS sequence"/>
</dbReference>
<dbReference type="CDD" id="cd16393">
    <property type="entry name" value="SPO0J_N"/>
    <property type="match status" value="1"/>
</dbReference>
<keyword evidence="9" id="KW-1185">Reference proteome</keyword>
<feature type="domain" description="ParB-like N-terminal" evidence="7">
    <location>
        <begin position="36"/>
        <end position="125"/>
    </location>
</feature>
<feature type="compositionally biased region" description="Basic and acidic residues" evidence="6">
    <location>
        <begin position="23"/>
        <end position="34"/>
    </location>
</feature>
<proteinExistence type="inferred from homology"/>
<evidence type="ECO:0000256" key="5">
    <source>
        <dbReference type="SAM" id="Coils"/>
    </source>
</evidence>
<comment type="subcellular location">
    <subcellularLocation>
        <location evidence="1">Cytoplasm</location>
        <location evidence="1">Nucleoid</location>
    </subcellularLocation>
</comment>
<dbReference type="InterPro" id="IPR003115">
    <property type="entry name" value="ParB_N"/>
</dbReference>
<dbReference type="FunFam" id="3.90.1530.30:FF:000001">
    <property type="entry name" value="Chromosome partitioning protein ParB"/>
    <property type="match status" value="1"/>
</dbReference>
<comment type="similarity">
    <text evidence="2">Belongs to the ParB family.</text>
</comment>
<dbReference type="GO" id="GO:0005694">
    <property type="term" value="C:chromosome"/>
    <property type="evidence" value="ECO:0007669"/>
    <property type="project" value="TreeGrafter"/>
</dbReference>
<sequence>MARNNKHGLGKGLDSLIPDIVGNEEKKDESEKGPETLVDINKVEPNKEQPRKIFNEDALQELSDSIKQYGIIQPLLVRKKDDYYEIIAGERRWRAAKKAGLKKVPVVIRDMSEQEVTEVSLIENIQREDLNPIEEAQAYKRLLEEFNLKQDEVAEKVSKSRVAVTNSLRLLKLDKRVQDMLVEEMITPGHARALLNIDDPDKQYEFAQKIFDEKMSVRDVEREVKNLNQKKPVEPKKEKQKLDKEYLNQLKSIEENLKQKTGTKVLITPKDKNKGKIEINYFSNEEFEKLVSCLNQINKQ</sequence>
<gene>
    <name evidence="8" type="ORF">FRC54_08915</name>
</gene>
<comment type="caution">
    <text evidence="8">The sequence shown here is derived from an EMBL/GenBank/DDBJ whole genome shotgun (WGS) entry which is preliminary data.</text>
</comment>
<dbReference type="InterPro" id="IPR036086">
    <property type="entry name" value="ParB/Sulfiredoxin_sf"/>
</dbReference>
<dbReference type="SMART" id="SM00470">
    <property type="entry name" value="ParB"/>
    <property type="match status" value="1"/>
</dbReference>
<dbReference type="FunFam" id="1.10.10.2830:FF:000001">
    <property type="entry name" value="Chromosome partitioning protein ParB"/>
    <property type="match status" value="1"/>
</dbReference>
<keyword evidence="3" id="KW-0159">Chromosome partition</keyword>
<evidence type="ECO:0000256" key="4">
    <source>
        <dbReference type="ARBA" id="ARBA00023125"/>
    </source>
</evidence>
<dbReference type="InterPro" id="IPR050336">
    <property type="entry name" value="Chromosome_partition/occlusion"/>
</dbReference>
<feature type="region of interest" description="Disordered" evidence="6">
    <location>
        <begin position="1"/>
        <end position="51"/>
    </location>
</feature>
<keyword evidence="5" id="KW-0175">Coiled coil</keyword>
<dbReference type="GO" id="GO:0003677">
    <property type="term" value="F:DNA binding"/>
    <property type="evidence" value="ECO:0007669"/>
    <property type="project" value="UniProtKB-KW"/>
</dbReference>
<dbReference type="GO" id="GO:0007059">
    <property type="term" value="P:chromosome segregation"/>
    <property type="evidence" value="ECO:0007669"/>
    <property type="project" value="UniProtKB-KW"/>
</dbReference>
<dbReference type="PANTHER" id="PTHR33375">
    <property type="entry name" value="CHROMOSOME-PARTITIONING PROTEIN PARB-RELATED"/>
    <property type="match status" value="1"/>
</dbReference>
<dbReference type="Pfam" id="PF23552">
    <property type="entry name" value="ParB_C"/>
    <property type="match status" value="1"/>
</dbReference>
<dbReference type="NCBIfam" id="TIGR00180">
    <property type="entry name" value="parB_part"/>
    <property type="match status" value="1"/>
</dbReference>
<dbReference type="SUPFAM" id="SSF110849">
    <property type="entry name" value="ParB/Sulfiredoxin"/>
    <property type="match status" value="1"/>
</dbReference>
<dbReference type="Gene3D" id="3.90.1530.30">
    <property type="match status" value="1"/>
</dbReference>
<keyword evidence="4" id="KW-0238">DNA-binding</keyword>
<dbReference type="AlphaFoldDB" id="A0A6N7J078"/>
<evidence type="ECO:0000256" key="3">
    <source>
        <dbReference type="ARBA" id="ARBA00022829"/>
    </source>
</evidence>
<evidence type="ECO:0000259" key="7">
    <source>
        <dbReference type="SMART" id="SM00470"/>
    </source>
</evidence>
<feature type="compositionally biased region" description="Basic and acidic residues" evidence="6">
    <location>
        <begin position="41"/>
        <end position="51"/>
    </location>
</feature>
<dbReference type="Pfam" id="PF02195">
    <property type="entry name" value="ParB_N"/>
    <property type="match status" value="1"/>
</dbReference>
<dbReference type="InterPro" id="IPR041468">
    <property type="entry name" value="HTH_ParB/Spo0J"/>
</dbReference>
<reference evidence="8" key="1">
    <citation type="journal article" date="2020" name="Appl. Environ. Microbiol.">
        <title>Medium-Chain Fatty Acid Synthesis by 'Candidatus Weimeria bifida' gen. nov., sp. nov., and 'Candidatus Pseudoramibacter fermentans' sp. nov.</title>
        <authorList>
            <person name="Scarborough M.J."/>
            <person name="Myers K.S."/>
            <person name="Donohue T.J."/>
            <person name="Noguera D.R."/>
        </authorList>
    </citation>
    <scope>NUCLEOTIDE SEQUENCE</scope>
    <source>
        <strain evidence="8">LCO1.1</strain>
    </source>
</reference>